<keyword evidence="3" id="KW-0479">Metal-binding</keyword>
<evidence type="ECO:0000256" key="7">
    <source>
        <dbReference type="ARBA" id="ARBA00023049"/>
    </source>
</evidence>
<dbReference type="EMBL" id="JAPQKI010000009">
    <property type="protein sequence ID" value="KAJ5089585.1"/>
    <property type="molecule type" value="Genomic_DNA"/>
</dbReference>
<dbReference type="AlphaFoldDB" id="A0A9W9EXE6"/>
<protein>
    <submittedName>
        <fullName evidence="10">Ulilysin</fullName>
    </submittedName>
</protein>
<evidence type="ECO:0000256" key="1">
    <source>
        <dbReference type="ARBA" id="ARBA00008721"/>
    </source>
</evidence>
<keyword evidence="4" id="KW-0732">Signal</keyword>
<dbReference type="RefSeq" id="XP_056471567.1">
    <property type="nucleotide sequence ID" value="XM_056620761.1"/>
</dbReference>
<evidence type="ECO:0000256" key="3">
    <source>
        <dbReference type="ARBA" id="ARBA00022723"/>
    </source>
</evidence>
<dbReference type="Proteomes" id="UP001149074">
    <property type="component" value="Unassembled WGS sequence"/>
</dbReference>
<accession>A0A9W9EXE6</accession>
<dbReference type="Pfam" id="PF05572">
    <property type="entry name" value="Peptidase_M43"/>
    <property type="match status" value="1"/>
</dbReference>
<dbReference type="PANTHER" id="PTHR47466">
    <property type="match status" value="1"/>
</dbReference>
<name>A0A9W9EXE6_9EURO</name>
<dbReference type="InterPro" id="IPR013517">
    <property type="entry name" value="FG-GAP"/>
</dbReference>
<dbReference type="InterPro" id="IPR024079">
    <property type="entry name" value="MetalloPept_cat_dom_sf"/>
</dbReference>
<gene>
    <name evidence="10" type="ORF">N7532_008269</name>
</gene>
<dbReference type="Pfam" id="PF13517">
    <property type="entry name" value="FG-GAP_3"/>
    <property type="match status" value="1"/>
</dbReference>
<dbReference type="GeneID" id="81359740"/>
<evidence type="ECO:0000256" key="4">
    <source>
        <dbReference type="ARBA" id="ARBA00022729"/>
    </source>
</evidence>
<dbReference type="SUPFAM" id="SSF55486">
    <property type="entry name" value="Metalloproteases ('zincins'), catalytic domain"/>
    <property type="match status" value="1"/>
</dbReference>
<keyword evidence="6" id="KW-0862">Zinc</keyword>
<evidence type="ECO:0000256" key="2">
    <source>
        <dbReference type="ARBA" id="ARBA00022670"/>
    </source>
</evidence>
<keyword evidence="7" id="KW-0482">Metalloprotease</keyword>
<feature type="domain" description="Peptidase M43 pregnancy-associated plasma-A" evidence="9">
    <location>
        <begin position="155"/>
        <end position="298"/>
    </location>
</feature>
<dbReference type="GO" id="GO:0008237">
    <property type="term" value="F:metallopeptidase activity"/>
    <property type="evidence" value="ECO:0007669"/>
    <property type="project" value="UniProtKB-KW"/>
</dbReference>
<comment type="similarity">
    <text evidence="1">Belongs to the peptidase M43B family.</text>
</comment>
<evidence type="ECO:0000256" key="5">
    <source>
        <dbReference type="ARBA" id="ARBA00022801"/>
    </source>
</evidence>
<keyword evidence="5" id="KW-0378">Hydrolase</keyword>
<evidence type="ECO:0000259" key="9">
    <source>
        <dbReference type="Pfam" id="PF05572"/>
    </source>
</evidence>
<dbReference type="GO" id="GO:0006508">
    <property type="term" value="P:proteolysis"/>
    <property type="evidence" value="ECO:0007669"/>
    <property type="project" value="UniProtKB-KW"/>
</dbReference>
<sequence>MSSDAPELTRQCGTNEYHRYLIDTEPAYKPTRQSLEQFNHLYRRNQTLRSGVALIPVVVHVVYNGDAANITEAQVDSQIVALNADFNAQNADISEIPTAFKPLLGEARIRFFRVQRDPQGKRHPGITRTRTSIQAFNQNGNQLDQRMKSAAQGGHDAWPSDRYLNIWVCDLGRELLGYAQFPGGPIEKDGVVINHTAFGTTGTSVSPFNLGRTTTHEVAHWLNVYHIWGDDGLACSGSDYCDDTPNQAGSNRGRPQFPHVSCGNGQSGDMFMNFMDYTDDEAMFMFTKGQVARMNATLTGPRSSLIGSNFQEPILQTGTRLFETDETFDFLVADWNRDGVQDLIAIKKQNTASKTTELHILSGRSNFQEYLLQTDTILPETDDTFEFAMADWNGDKSLDLVAIKKRGLTQAKQRFIFCPGPRNIKPFFFGPERHFVKPIVPSSS</sequence>
<keyword evidence="11" id="KW-1185">Reference proteome</keyword>
<dbReference type="CDD" id="cd04275">
    <property type="entry name" value="ZnMc_pappalysin_like"/>
    <property type="match status" value="1"/>
</dbReference>
<dbReference type="GO" id="GO:0046872">
    <property type="term" value="F:metal ion binding"/>
    <property type="evidence" value="ECO:0007669"/>
    <property type="project" value="UniProtKB-KW"/>
</dbReference>
<keyword evidence="2" id="KW-0645">Protease</keyword>
<dbReference type="SUPFAM" id="SSF69318">
    <property type="entry name" value="Integrin alpha N-terminal domain"/>
    <property type="match status" value="1"/>
</dbReference>
<proteinExistence type="inferred from homology"/>
<dbReference type="PANTHER" id="PTHR47466:SF1">
    <property type="entry name" value="METALLOPROTEASE MEP1 (AFU_ORTHOLOGUE AFUA_1G07730)-RELATED"/>
    <property type="match status" value="1"/>
</dbReference>
<dbReference type="OrthoDB" id="674604at2759"/>
<reference evidence="10" key="1">
    <citation type="submission" date="2022-11" db="EMBL/GenBank/DDBJ databases">
        <authorList>
            <person name="Petersen C."/>
        </authorList>
    </citation>
    <scope>NUCLEOTIDE SEQUENCE</scope>
    <source>
        <strain evidence="10">IBT 30761</strain>
    </source>
</reference>
<dbReference type="InterPro" id="IPR028994">
    <property type="entry name" value="Integrin_alpha_N"/>
</dbReference>
<evidence type="ECO:0000313" key="10">
    <source>
        <dbReference type="EMBL" id="KAJ5089585.1"/>
    </source>
</evidence>
<keyword evidence="8" id="KW-1015">Disulfide bond</keyword>
<evidence type="ECO:0000313" key="11">
    <source>
        <dbReference type="Proteomes" id="UP001149074"/>
    </source>
</evidence>
<evidence type="ECO:0000256" key="8">
    <source>
        <dbReference type="ARBA" id="ARBA00023157"/>
    </source>
</evidence>
<reference evidence="10" key="2">
    <citation type="journal article" date="2023" name="IMA Fungus">
        <title>Comparative genomic study of the Penicillium genus elucidates a diverse pangenome and 15 lateral gene transfer events.</title>
        <authorList>
            <person name="Petersen C."/>
            <person name="Sorensen T."/>
            <person name="Nielsen M.R."/>
            <person name="Sondergaard T.E."/>
            <person name="Sorensen J.L."/>
            <person name="Fitzpatrick D.A."/>
            <person name="Frisvad J.C."/>
            <person name="Nielsen K.L."/>
        </authorList>
    </citation>
    <scope>NUCLEOTIDE SEQUENCE</scope>
    <source>
        <strain evidence="10">IBT 30761</strain>
    </source>
</reference>
<comment type="caution">
    <text evidence="10">The sequence shown here is derived from an EMBL/GenBank/DDBJ whole genome shotgun (WGS) entry which is preliminary data.</text>
</comment>
<dbReference type="InterPro" id="IPR008754">
    <property type="entry name" value="Peptidase_M43"/>
</dbReference>
<dbReference type="Gene3D" id="3.40.390.10">
    <property type="entry name" value="Collagenase (Catalytic Domain)"/>
    <property type="match status" value="1"/>
</dbReference>
<organism evidence="10 11">
    <name type="scientific">Penicillium argentinense</name>
    <dbReference type="NCBI Taxonomy" id="1131581"/>
    <lineage>
        <taxon>Eukaryota</taxon>
        <taxon>Fungi</taxon>
        <taxon>Dikarya</taxon>
        <taxon>Ascomycota</taxon>
        <taxon>Pezizomycotina</taxon>
        <taxon>Eurotiomycetes</taxon>
        <taxon>Eurotiomycetidae</taxon>
        <taxon>Eurotiales</taxon>
        <taxon>Aspergillaceae</taxon>
        <taxon>Penicillium</taxon>
    </lineage>
</organism>
<evidence type="ECO:0000256" key="6">
    <source>
        <dbReference type="ARBA" id="ARBA00022833"/>
    </source>
</evidence>